<dbReference type="SMART" id="SM01043">
    <property type="entry name" value="BTAD"/>
    <property type="match status" value="1"/>
</dbReference>
<evidence type="ECO:0000256" key="1">
    <source>
        <dbReference type="ARBA" id="ARBA00005820"/>
    </source>
</evidence>
<keyword evidence="5" id="KW-0802">TPR repeat</keyword>
<evidence type="ECO:0000256" key="3">
    <source>
        <dbReference type="ARBA" id="ARBA00023125"/>
    </source>
</evidence>
<accession>A0A418MWI0</accession>
<name>A0A418MWI0_9ACTN</name>
<keyword evidence="2" id="KW-0805">Transcription regulation</keyword>
<reference evidence="8 9" key="1">
    <citation type="submission" date="2018-08" db="EMBL/GenBank/DDBJ databases">
        <title>Jishengella sp. nov., isolated from a root of Azadirachta indica A. Juss. var. siamensis Valenton.</title>
        <authorList>
            <person name="Kuncharoen N."/>
            <person name="Tanasupawat S."/>
            <person name="Kudo T."/>
            <person name="Ohkuma M."/>
        </authorList>
    </citation>
    <scope>NUCLEOTIDE SEQUENCE [LARGE SCALE GENOMIC DNA]</scope>
    <source>
        <strain evidence="8 9">AZ1-13</strain>
    </source>
</reference>
<dbReference type="InterPro" id="IPR027417">
    <property type="entry name" value="P-loop_NTPase"/>
</dbReference>
<gene>
    <name evidence="8" type="ORF">D2L64_09550</name>
</gene>
<dbReference type="AlphaFoldDB" id="A0A418MWI0"/>
<dbReference type="SUPFAM" id="SSF52540">
    <property type="entry name" value="P-loop containing nucleoside triphosphate hydrolases"/>
    <property type="match status" value="1"/>
</dbReference>
<dbReference type="InterPro" id="IPR001867">
    <property type="entry name" value="OmpR/PhoB-type_DNA-bd"/>
</dbReference>
<dbReference type="SUPFAM" id="SSF81901">
    <property type="entry name" value="HCP-like"/>
    <property type="match status" value="1"/>
</dbReference>
<dbReference type="Pfam" id="PF00931">
    <property type="entry name" value="NB-ARC"/>
    <property type="match status" value="1"/>
</dbReference>
<evidence type="ECO:0000259" key="7">
    <source>
        <dbReference type="PROSITE" id="PS51755"/>
    </source>
</evidence>
<dbReference type="InterPro" id="IPR005158">
    <property type="entry name" value="BTAD"/>
</dbReference>
<evidence type="ECO:0000256" key="4">
    <source>
        <dbReference type="ARBA" id="ARBA00023163"/>
    </source>
</evidence>
<feature type="repeat" description="TPR" evidence="5">
    <location>
        <begin position="717"/>
        <end position="750"/>
    </location>
</feature>
<feature type="domain" description="OmpR/PhoB-type" evidence="7">
    <location>
        <begin position="1"/>
        <end position="92"/>
    </location>
</feature>
<feature type="repeat" description="TPR" evidence="5">
    <location>
        <begin position="837"/>
        <end position="870"/>
    </location>
</feature>
<dbReference type="Pfam" id="PF13424">
    <property type="entry name" value="TPR_12"/>
    <property type="match status" value="2"/>
</dbReference>
<dbReference type="Pfam" id="PF00486">
    <property type="entry name" value="Trans_reg_C"/>
    <property type="match status" value="1"/>
</dbReference>
<evidence type="ECO:0000256" key="5">
    <source>
        <dbReference type="PROSITE-ProRule" id="PRU00339"/>
    </source>
</evidence>
<sequence length="942" mass="101998">MYLRFDLLGPLSVSRAGQPVDLGSAKQRLLLALLLSRPGEAVPTDELVNTLWGDQPPASAGANIRTYVRGLRQALDCAGRIVTTSGGYLLCVQPDERDLDRFDAAVARGRDALADGDPELAETELAEALALWRGPALAGLPLPRALSRWVDRLAERRLLAEEDHAAAKLALGAGAQVIPRLRALLERHPLRQRAWAHLMTGLYHSGDVAGATAAFRQARQILAEETGMDPGPELTRLHDDILHHRCPRAAAAPHAPAAAPRTRPAQLPLATPNFVGRRAQLTRLDVAVGAPDGEPTSVVITVVCGMAGIGKTALALHWAHRVADRFPDGQLYVNLRGYDDGETVSPADALLGFLEALDVPPARMPSSTDARTGLYRSLLANRKMLILLDNARDAEQVRPLLPGAGRCVVVVTSRDQLSHLVAAEGARLLTLDVLTDTESMHLLHSRVDGQRLDAEPAAVAEMIEASGRLPLALSIVAARVATRPRFPLDAIAAELRTPETRLEVLADGDVRRVFSWSYEALSPDAARLFRLLGLHPGPELSGAAAAALLGWPRAAVTVLLKELTRLHLLTEHQPDRYAFHDLLRSYAAELAQRSEQAGDRRRAHRRMYDHYLHSAYPAGRLVQPQWPPVAVLPPLGGNVHVPMADQDAALAWFATERQVLLRVIRQANATGFDAYACQLAWALTTFLAPRGFWQDQLTAQQVALESAERLGEPAAQASANRLLGRAAYRLGKYDTAGAHLQRAIELYEQIGDRAGLAQTLHNYTEHCFVLGRRDEALRHARETLRLHRAAGNRAGEGRALNAIGYLHAVQGDYPQAIADCTAALNQQRLIDDHNGQAATLDSLGFAYHGLGDHDRAVSCYEQSVELFRASADRYHQAETLIGLGTVRAATGNTNAAAAAWRLAALIYDELGDPAAADARRRIAELGPAPGRSAPAEPPGVVR</sequence>
<dbReference type="SUPFAM" id="SSF48452">
    <property type="entry name" value="TPR-like"/>
    <property type="match status" value="1"/>
</dbReference>
<dbReference type="OrthoDB" id="7628974at2"/>
<evidence type="ECO:0000256" key="6">
    <source>
        <dbReference type="PROSITE-ProRule" id="PRU01091"/>
    </source>
</evidence>
<dbReference type="PRINTS" id="PR00364">
    <property type="entry name" value="DISEASERSIST"/>
</dbReference>
<dbReference type="Proteomes" id="UP000283832">
    <property type="component" value="Unassembled WGS sequence"/>
</dbReference>
<keyword evidence="4" id="KW-0804">Transcription</keyword>
<comment type="caution">
    <text evidence="8">The sequence shown here is derived from an EMBL/GenBank/DDBJ whole genome shotgun (WGS) entry which is preliminary data.</text>
</comment>
<dbReference type="GO" id="GO:0043531">
    <property type="term" value="F:ADP binding"/>
    <property type="evidence" value="ECO:0007669"/>
    <property type="project" value="InterPro"/>
</dbReference>
<dbReference type="GO" id="GO:0006355">
    <property type="term" value="P:regulation of DNA-templated transcription"/>
    <property type="evidence" value="ECO:0007669"/>
    <property type="project" value="InterPro"/>
</dbReference>
<dbReference type="EMBL" id="QXEC01000007">
    <property type="protein sequence ID" value="RIV39109.1"/>
    <property type="molecule type" value="Genomic_DNA"/>
</dbReference>
<comment type="similarity">
    <text evidence="1">Belongs to the AfsR/DnrI/RedD regulatory family.</text>
</comment>
<evidence type="ECO:0000313" key="9">
    <source>
        <dbReference type="Proteomes" id="UP000283832"/>
    </source>
</evidence>
<dbReference type="InterPro" id="IPR002182">
    <property type="entry name" value="NB-ARC"/>
</dbReference>
<dbReference type="Gene3D" id="1.25.40.10">
    <property type="entry name" value="Tetratricopeptide repeat domain"/>
    <property type="match status" value="2"/>
</dbReference>
<dbReference type="RefSeq" id="WP_119574529.1">
    <property type="nucleotide sequence ID" value="NZ_QXEC01000007.1"/>
</dbReference>
<dbReference type="SMART" id="SM00862">
    <property type="entry name" value="Trans_reg_C"/>
    <property type="match status" value="1"/>
</dbReference>
<dbReference type="PROSITE" id="PS51755">
    <property type="entry name" value="OMPR_PHOB"/>
    <property type="match status" value="1"/>
</dbReference>
<proteinExistence type="inferred from homology"/>
<dbReference type="PANTHER" id="PTHR35807:SF1">
    <property type="entry name" value="TRANSCRIPTIONAL REGULATOR REDD"/>
    <property type="match status" value="1"/>
</dbReference>
<dbReference type="InterPro" id="IPR019734">
    <property type="entry name" value="TPR_rpt"/>
</dbReference>
<dbReference type="InterPro" id="IPR011990">
    <property type="entry name" value="TPR-like_helical_dom_sf"/>
</dbReference>
<dbReference type="PROSITE" id="PS50005">
    <property type="entry name" value="TPR"/>
    <property type="match status" value="2"/>
</dbReference>
<dbReference type="GO" id="GO:0003677">
    <property type="term" value="F:DNA binding"/>
    <property type="evidence" value="ECO:0007669"/>
    <property type="project" value="UniProtKB-UniRule"/>
</dbReference>
<evidence type="ECO:0000313" key="8">
    <source>
        <dbReference type="EMBL" id="RIV39109.1"/>
    </source>
</evidence>
<dbReference type="InterPro" id="IPR051677">
    <property type="entry name" value="AfsR-DnrI-RedD_regulator"/>
</dbReference>
<dbReference type="PANTHER" id="PTHR35807">
    <property type="entry name" value="TRANSCRIPTIONAL REGULATOR REDD-RELATED"/>
    <property type="match status" value="1"/>
</dbReference>
<protein>
    <submittedName>
        <fullName evidence="8">SARP family transcriptional regulator</fullName>
    </submittedName>
</protein>
<keyword evidence="3 6" id="KW-0238">DNA-binding</keyword>
<evidence type="ECO:0000256" key="2">
    <source>
        <dbReference type="ARBA" id="ARBA00023015"/>
    </source>
</evidence>
<organism evidence="8 9">
    <name type="scientific">Micromonospora radicis</name>
    <dbReference type="NCBI Taxonomy" id="1894971"/>
    <lineage>
        <taxon>Bacteria</taxon>
        <taxon>Bacillati</taxon>
        <taxon>Actinomycetota</taxon>
        <taxon>Actinomycetes</taxon>
        <taxon>Micromonosporales</taxon>
        <taxon>Micromonosporaceae</taxon>
        <taxon>Micromonospora</taxon>
    </lineage>
</organism>
<dbReference type="InterPro" id="IPR036388">
    <property type="entry name" value="WH-like_DNA-bd_sf"/>
</dbReference>
<dbReference type="Gene3D" id="3.40.50.300">
    <property type="entry name" value="P-loop containing nucleotide triphosphate hydrolases"/>
    <property type="match status" value="1"/>
</dbReference>
<keyword evidence="9" id="KW-1185">Reference proteome</keyword>
<dbReference type="InterPro" id="IPR016032">
    <property type="entry name" value="Sig_transdc_resp-reg_C-effctor"/>
</dbReference>
<dbReference type="SMART" id="SM00028">
    <property type="entry name" value="TPR"/>
    <property type="match status" value="4"/>
</dbReference>
<dbReference type="Gene3D" id="1.10.10.10">
    <property type="entry name" value="Winged helix-like DNA-binding domain superfamily/Winged helix DNA-binding domain"/>
    <property type="match status" value="1"/>
</dbReference>
<dbReference type="GO" id="GO:0000160">
    <property type="term" value="P:phosphorelay signal transduction system"/>
    <property type="evidence" value="ECO:0007669"/>
    <property type="project" value="InterPro"/>
</dbReference>
<dbReference type="Pfam" id="PF03704">
    <property type="entry name" value="BTAD"/>
    <property type="match status" value="1"/>
</dbReference>
<dbReference type="CDD" id="cd15831">
    <property type="entry name" value="BTAD"/>
    <property type="match status" value="1"/>
</dbReference>
<dbReference type="SUPFAM" id="SSF46894">
    <property type="entry name" value="C-terminal effector domain of the bipartite response regulators"/>
    <property type="match status" value="1"/>
</dbReference>
<feature type="DNA-binding region" description="OmpR/PhoB-type" evidence="6">
    <location>
        <begin position="1"/>
        <end position="92"/>
    </location>
</feature>